<keyword evidence="5" id="KW-1015">Disulfide bond</keyword>
<dbReference type="OrthoDB" id="5973910at2759"/>
<feature type="transmembrane region" description="Helical" evidence="6">
    <location>
        <begin position="12"/>
        <end position="30"/>
    </location>
</feature>
<comment type="subcellular location">
    <subcellularLocation>
        <location evidence="1">Secreted</location>
    </subcellularLocation>
</comment>
<dbReference type="Proteomes" id="UP000076858">
    <property type="component" value="Unassembled WGS sequence"/>
</dbReference>
<evidence type="ECO:0000313" key="7">
    <source>
        <dbReference type="EMBL" id="KZR99821.1"/>
    </source>
</evidence>
<dbReference type="EMBL" id="LRGB01012554">
    <property type="protein sequence ID" value="KZR99821.1"/>
    <property type="molecule type" value="Genomic_DNA"/>
</dbReference>
<organism evidence="7 8">
    <name type="scientific">Daphnia magna</name>
    <dbReference type="NCBI Taxonomy" id="35525"/>
    <lineage>
        <taxon>Eukaryota</taxon>
        <taxon>Metazoa</taxon>
        <taxon>Ecdysozoa</taxon>
        <taxon>Arthropoda</taxon>
        <taxon>Crustacea</taxon>
        <taxon>Branchiopoda</taxon>
        <taxon>Diplostraca</taxon>
        <taxon>Cladocera</taxon>
        <taxon>Anomopoda</taxon>
        <taxon>Daphniidae</taxon>
        <taxon>Daphnia</taxon>
    </lineage>
</organism>
<dbReference type="SUPFAM" id="SSF82895">
    <property type="entry name" value="TSP-1 type 1 repeat"/>
    <property type="match status" value="1"/>
</dbReference>
<keyword evidence="6" id="KW-0812">Transmembrane</keyword>
<reference evidence="7 8" key="1">
    <citation type="submission" date="2016-03" db="EMBL/GenBank/DDBJ databases">
        <title>EvidentialGene: Evidence-directed Construction of Genes on Genomes.</title>
        <authorList>
            <person name="Gilbert D.G."/>
            <person name="Choi J.-H."/>
            <person name="Mockaitis K."/>
            <person name="Colbourne J."/>
            <person name="Pfrender M."/>
        </authorList>
    </citation>
    <scope>NUCLEOTIDE SEQUENCE [LARGE SCALE GENOMIC DNA]</scope>
    <source>
        <strain evidence="7 8">Xinb3</strain>
        <tissue evidence="7">Complete organism</tissue>
    </source>
</reference>
<keyword evidence="6" id="KW-1133">Transmembrane helix</keyword>
<keyword evidence="7" id="KW-0675">Receptor</keyword>
<keyword evidence="3" id="KW-0732">Signal</keyword>
<dbReference type="PANTHER" id="PTHR22906:SF43">
    <property type="entry name" value="PROPERDIN"/>
    <property type="match status" value="1"/>
</dbReference>
<evidence type="ECO:0000256" key="1">
    <source>
        <dbReference type="ARBA" id="ARBA00004613"/>
    </source>
</evidence>
<dbReference type="InterPro" id="IPR036383">
    <property type="entry name" value="TSP1_rpt_sf"/>
</dbReference>
<name>A0A164H845_9CRUS</name>
<evidence type="ECO:0000256" key="2">
    <source>
        <dbReference type="ARBA" id="ARBA00022525"/>
    </source>
</evidence>
<evidence type="ECO:0000256" key="3">
    <source>
        <dbReference type="ARBA" id="ARBA00022729"/>
    </source>
</evidence>
<sequence>MMPQNDISFHNEHFLFFSCLFFFFVCFIVVDGRWNAWSTWSNCGPDCKHHRRRSCTSPSPSNGGKYCVGRDLMSANCTGGMCRGT</sequence>
<dbReference type="Gene3D" id="2.20.100.10">
    <property type="entry name" value="Thrombospondin type-1 (TSP1) repeat"/>
    <property type="match status" value="1"/>
</dbReference>
<comment type="caution">
    <text evidence="7">The sequence shown here is derived from an EMBL/GenBank/DDBJ whole genome shotgun (WGS) entry which is preliminary data.</text>
</comment>
<dbReference type="FunFam" id="2.20.100.10:FF:000002">
    <property type="entry name" value="Unc-5 netrin receptor C"/>
    <property type="match status" value="1"/>
</dbReference>
<accession>A0A164H845</accession>
<dbReference type="AlphaFoldDB" id="A0A164H845"/>
<dbReference type="STRING" id="35525.A0A164H845"/>
<evidence type="ECO:0000256" key="5">
    <source>
        <dbReference type="ARBA" id="ARBA00023157"/>
    </source>
</evidence>
<keyword evidence="8" id="KW-1185">Reference proteome</keyword>
<keyword evidence="2" id="KW-0964">Secreted</keyword>
<keyword evidence="6" id="KW-0472">Membrane</keyword>
<dbReference type="PANTHER" id="PTHR22906">
    <property type="entry name" value="PROPERDIN"/>
    <property type="match status" value="1"/>
</dbReference>
<evidence type="ECO:0000256" key="4">
    <source>
        <dbReference type="ARBA" id="ARBA00022737"/>
    </source>
</evidence>
<evidence type="ECO:0000256" key="6">
    <source>
        <dbReference type="SAM" id="Phobius"/>
    </source>
</evidence>
<dbReference type="SMART" id="SM00209">
    <property type="entry name" value="TSP1"/>
    <property type="match status" value="1"/>
</dbReference>
<gene>
    <name evidence="7" type="ORF">APZ42_004172</name>
</gene>
<dbReference type="PROSITE" id="PS50092">
    <property type="entry name" value="TSP1"/>
    <property type="match status" value="1"/>
</dbReference>
<dbReference type="InterPro" id="IPR000884">
    <property type="entry name" value="TSP1_rpt"/>
</dbReference>
<keyword evidence="4" id="KW-0677">Repeat</keyword>
<dbReference type="InterPro" id="IPR052065">
    <property type="entry name" value="Compl_asym_regulator"/>
</dbReference>
<evidence type="ECO:0000313" key="8">
    <source>
        <dbReference type="Proteomes" id="UP000076858"/>
    </source>
</evidence>
<proteinExistence type="predicted"/>
<protein>
    <submittedName>
        <fullName evidence="7">Netrin receptor UNC5C</fullName>
    </submittedName>
</protein>